<dbReference type="NCBIfam" id="NF047321">
    <property type="entry name" value="SCO7613_CTERM"/>
    <property type="match status" value="1"/>
</dbReference>
<feature type="transmembrane region" description="Helical" evidence="2">
    <location>
        <begin position="1042"/>
        <end position="1060"/>
    </location>
</feature>
<dbReference type="InterPro" id="IPR058062">
    <property type="entry name" value="SCO7613_C"/>
</dbReference>
<feature type="transmembrane region" description="Helical" evidence="2">
    <location>
        <begin position="733"/>
        <end position="751"/>
    </location>
</feature>
<feature type="transmembrane region" description="Helical" evidence="2">
    <location>
        <begin position="862"/>
        <end position="884"/>
    </location>
</feature>
<feature type="transmembrane region" description="Helical" evidence="2">
    <location>
        <begin position="480"/>
        <end position="497"/>
    </location>
</feature>
<keyword evidence="4" id="KW-1185">Reference proteome</keyword>
<feature type="transmembrane region" description="Helical" evidence="2">
    <location>
        <begin position="763"/>
        <end position="782"/>
    </location>
</feature>
<keyword evidence="2" id="KW-1133">Transmembrane helix</keyword>
<feature type="transmembrane region" description="Helical" evidence="2">
    <location>
        <begin position="299"/>
        <end position="322"/>
    </location>
</feature>
<feature type="transmembrane region" description="Helical" evidence="2">
    <location>
        <begin position="583"/>
        <end position="606"/>
    </location>
</feature>
<name>A0ABU5JFC2_9ACTN</name>
<feature type="transmembrane region" description="Helical" evidence="2">
    <location>
        <begin position="890"/>
        <end position="910"/>
    </location>
</feature>
<organism evidence="3 4">
    <name type="scientific">Micromonospora sicca</name>
    <dbReference type="NCBI Taxonomy" id="2202420"/>
    <lineage>
        <taxon>Bacteria</taxon>
        <taxon>Bacillati</taxon>
        <taxon>Actinomycetota</taxon>
        <taxon>Actinomycetes</taxon>
        <taxon>Micromonosporales</taxon>
        <taxon>Micromonosporaceae</taxon>
        <taxon>Micromonospora</taxon>
    </lineage>
</organism>
<feature type="transmembrane region" description="Helical" evidence="2">
    <location>
        <begin position="144"/>
        <end position="161"/>
    </location>
</feature>
<feature type="transmembrane region" description="Helical" evidence="2">
    <location>
        <begin position="638"/>
        <end position="660"/>
    </location>
</feature>
<feature type="transmembrane region" description="Helical" evidence="2">
    <location>
        <begin position="838"/>
        <end position="855"/>
    </location>
</feature>
<feature type="transmembrane region" description="Helical" evidence="2">
    <location>
        <begin position="788"/>
        <end position="806"/>
    </location>
</feature>
<protein>
    <recommendedName>
        <fullName evidence="5">Permease</fullName>
    </recommendedName>
</protein>
<reference evidence="3 4" key="1">
    <citation type="submission" date="2023-12" db="EMBL/GenBank/DDBJ databases">
        <title>Micromonospora sp. nov., isolated from Atacama Desert.</title>
        <authorList>
            <person name="Carro L."/>
            <person name="Golinska P."/>
            <person name="Klenk H.-P."/>
            <person name="Goodfellow M."/>
        </authorList>
    </citation>
    <scope>NUCLEOTIDE SEQUENCE [LARGE SCALE GENOMIC DNA]</scope>
    <source>
        <strain evidence="3 4">4G53</strain>
    </source>
</reference>
<feature type="transmembrane region" description="Helical" evidence="2">
    <location>
        <begin position="986"/>
        <end position="1003"/>
    </location>
</feature>
<dbReference type="EMBL" id="JAXOTQ010000021">
    <property type="protein sequence ID" value="MDZ5491304.1"/>
    <property type="molecule type" value="Genomic_DNA"/>
</dbReference>
<evidence type="ECO:0000313" key="4">
    <source>
        <dbReference type="Proteomes" id="UP001290101"/>
    </source>
</evidence>
<feature type="transmembrane region" description="Helical" evidence="2">
    <location>
        <begin position="612"/>
        <end position="631"/>
    </location>
</feature>
<feature type="transmembrane region" description="Helical" evidence="2">
    <location>
        <begin position="382"/>
        <end position="401"/>
    </location>
</feature>
<keyword evidence="2" id="KW-0812">Transmembrane</keyword>
<feature type="transmembrane region" description="Helical" evidence="2">
    <location>
        <begin position="1144"/>
        <end position="1161"/>
    </location>
</feature>
<feature type="transmembrane region" description="Helical" evidence="2">
    <location>
        <begin position="454"/>
        <end position="473"/>
    </location>
</feature>
<feature type="transmembrane region" description="Helical" evidence="2">
    <location>
        <begin position="227"/>
        <end position="247"/>
    </location>
</feature>
<feature type="transmembrane region" description="Helical" evidence="2">
    <location>
        <begin position="666"/>
        <end position="685"/>
    </location>
</feature>
<feature type="transmembrane region" description="Helical" evidence="2">
    <location>
        <begin position="503"/>
        <end position="521"/>
    </location>
</feature>
<sequence>MENTGYPCPGCGAPADLASGCPGCNRPPYPPAAEVVRLDREIATLAPEVERARVTYQDLLARLGSARQRRSELAARIRLEIPPPQPVRPVPVPPAPVVVGPGRPETSTRTVQGLLFVLGGLLLGTAAIVFTAVAWAAVGVAGRALILAAVTVLALAVPLVATRRGLRGTAETFAAVGLLLVLLDGYAAWTVDLFGVAGWPGTRYAALVGGIGAAVSAGYARLSRLTVPWFAALLAAQPVLPLAAAAARPSAAGWALVCTGVALGDLVVVVALRPRVSPATSPVRAGVLVGTPAVVAGRVLGWLGHGVALAVAAGCALVPLAWGRAAGTPLLAGGPLLLVALALLGGALAAGGRAYRVVAAGLLVPVLATALLRPVAELRPGLLLVAAGSVAAVLAGAVAALPARLRTGPRVGALVVAGGLAQVATLVTVVLAGGAVLRSLPPWRGAAAGPAPHWGWQLPVAVVLTAAAVALLLPRAARPVVAVVGGALAVLAAPAAAPTPWPVVVAADLLAATALLAFAVLRPRRRSATVLVPTLGGAVLLGHGLLVGLADPGGAGAALAVVVVAGALVAARGRRGAGVQPAVGGVALGAAVLAVPAAVAVGLIAAGAPSWWQLRGAFAAVGVLVVAVLAVRRQWPDLLGYASTGFAAALALVGAAPLVVPGDERVSLYATLGVLAALAVGGGARPGVAPRLVGAGLSGLALLAVAPVTLRVLVDLPVPPWSGVPAVDRVPGAAGTGLTLLLLGAAAAAYARIVRGGRWMPALAGLPFGAVGLPVLLVAAGAPWPTAPAVAFGVGLAALLVAALAVPRPPLPAVTLPVGLAVAAPGLGGLLATRAGTLAGLGALVVAAAVVGAVGRHADTRLAGWLSGVLAAAGFAVTGALAGGLPLRTAAFGVLVVAVLVLFAAPTLAAREAAAGPASQAAAGPASQAATGSAGQGATGPEAATGAGRAGQKATGRGPALGVALEAAAQAVAVLALLLTGGALRHAAAICALWGAAVALRVLRRGEATSRRWVLAGIAGGSELLGGWLLLAAGGVVLLEAYTVPAAGLALAAGLVALRTRAGLNSWLALGPGLAAALLPSLVSVLVAVDPQPWRRLALGVVALGAVLAGAARRWQAPVLLGAATLVPLALHELARGWDLLPRWIYLGLGGLALIALAATYERRRRDLARLRTVVARMS</sequence>
<evidence type="ECO:0000313" key="3">
    <source>
        <dbReference type="EMBL" id="MDZ5491304.1"/>
    </source>
</evidence>
<proteinExistence type="predicted"/>
<dbReference type="RefSeq" id="WP_322441297.1">
    <property type="nucleotide sequence ID" value="NZ_JAXOTQ010000021.1"/>
</dbReference>
<keyword evidence="2" id="KW-0472">Membrane</keyword>
<gene>
    <name evidence="3" type="ORF">U2F25_17870</name>
</gene>
<evidence type="ECO:0000256" key="2">
    <source>
        <dbReference type="SAM" id="Phobius"/>
    </source>
</evidence>
<feature type="compositionally biased region" description="Low complexity" evidence="1">
    <location>
        <begin position="939"/>
        <end position="951"/>
    </location>
</feature>
<accession>A0ABU5JFC2</accession>
<dbReference type="Proteomes" id="UP001290101">
    <property type="component" value="Unassembled WGS sequence"/>
</dbReference>
<feature type="transmembrane region" description="Helical" evidence="2">
    <location>
        <begin position="357"/>
        <end position="376"/>
    </location>
</feature>
<feature type="transmembrane region" description="Helical" evidence="2">
    <location>
        <begin position="203"/>
        <end position="220"/>
    </location>
</feature>
<comment type="caution">
    <text evidence="3">The sequence shown here is derived from an EMBL/GenBank/DDBJ whole genome shotgun (WGS) entry which is preliminary data.</text>
</comment>
<feature type="transmembrane region" description="Helical" evidence="2">
    <location>
        <begin position="113"/>
        <end position="138"/>
    </location>
</feature>
<feature type="region of interest" description="Disordered" evidence="1">
    <location>
        <begin position="929"/>
        <end position="951"/>
    </location>
</feature>
<evidence type="ECO:0000256" key="1">
    <source>
        <dbReference type="SAM" id="MobiDB-lite"/>
    </source>
</evidence>
<feature type="transmembrane region" description="Helical" evidence="2">
    <location>
        <begin position="959"/>
        <end position="980"/>
    </location>
</feature>
<feature type="transmembrane region" description="Helical" evidence="2">
    <location>
        <begin position="1067"/>
        <end position="1088"/>
    </location>
</feature>
<feature type="transmembrane region" description="Helical" evidence="2">
    <location>
        <begin position="528"/>
        <end position="547"/>
    </location>
</feature>
<feature type="transmembrane region" description="Helical" evidence="2">
    <location>
        <begin position="173"/>
        <end position="191"/>
    </location>
</feature>
<feature type="transmembrane region" description="Helical" evidence="2">
    <location>
        <begin position="413"/>
        <end position="434"/>
    </location>
</feature>
<feature type="transmembrane region" description="Helical" evidence="2">
    <location>
        <begin position="328"/>
        <end position="350"/>
    </location>
</feature>
<evidence type="ECO:0008006" key="5">
    <source>
        <dbReference type="Google" id="ProtNLM"/>
    </source>
</evidence>
<feature type="transmembrane region" description="Helical" evidence="2">
    <location>
        <begin position="253"/>
        <end position="272"/>
    </location>
</feature>
<feature type="transmembrane region" description="Helical" evidence="2">
    <location>
        <begin position="813"/>
        <end position="832"/>
    </location>
</feature>
<feature type="transmembrane region" description="Helical" evidence="2">
    <location>
        <begin position="692"/>
        <end position="713"/>
    </location>
</feature>
<feature type="transmembrane region" description="Helical" evidence="2">
    <location>
        <begin position="1015"/>
        <end position="1036"/>
    </location>
</feature>
<feature type="transmembrane region" description="Helical" evidence="2">
    <location>
        <begin position="553"/>
        <end position="571"/>
    </location>
</feature>